<protein>
    <submittedName>
        <fullName evidence="2">Uncharacterized protein</fullName>
    </submittedName>
</protein>
<comment type="caution">
    <text evidence="2">The sequence shown here is derived from an EMBL/GenBank/DDBJ whole genome shotgun (WGS) entry which is preliminary data.</text>
</comment>
<evidence type="ECO:0000313" key="4">
    <source>
        <dbReference type="Proteomes" id="UP000247005"/>
    </source>
</evidence>
<organism evidence="2 4">
    <name type="scientific">Superficieibacter electus</name>
    <dbReference type="NCBI Taxonomy" id="2022662"/>
    <lineage>
        <taxon>Bacteria</taxon>
        <taxon>Pseudomonadati</taxon>
        <taxon>Pseudomonadota</taxon>
        <taxon>Gammaproteobacteria</taxon>
        <taxon>Enterobacterales</taxon>
        <taxon>Enterobacteriaceae</taxon>
        <taxon>Superficieibacter</taxon>
    </lineage>
</organism>
<sequence>MSEITTLAAKLKAPALNAKDNFNPNLQVDTRDLLMLVEALEGYKAAYEEEVRDKEVQRSVIDDALCKLLPGCQYMDPPDGGSVTPLEQVSRMVEDYRQRIEGITQNPVAWQLVDVITSEVFVCRDLDKVNAFLKENQWLEVSNLYDHPSKTLTVHPPKDADNGIGEIWDDGYNVGLIDYEEALRAACAAAGIKLQIEE</sequence>
<dbReference type="Proteomes" id="UP000247005">
    <property type="component" value="Unassembled WGS sequence"/>
</dbReference>
<dbReference type="OrthoDB" id="6631826at2"/>
<dbReference type="AlphaFoldDB" id="A0A2P5GGI4"/>
<gene>
    <name evidence="2" type="ORF">CHU32_27835</name>
    <name evidence="1" type="ORF">CHU33_27805</name>
</gene>
<evidence type="ECO:0000313" key="3">
    <source>
        <dbReference type="Proteomes" id="UP000237073"/>
    </source>
</evidence>
<dbReference type="EMBL" id="PQGE01000082">
    <property type="protein sequence ID" value="POP40358.1"/>
    <property type="molecule type" value="Genomic_DNA"/>
</dbReference>
<dbReference type="Proteomes" id="UP000237073">
    <property type="component" value="Unassembled WGS sequence"/>
</dbReference>
<dbReference type="RefSeq" id="WP_103678839.1">
    <property type="nucleotide sequence ID" value="NZ_PQGD01000078.1"/>
</dbReference>
<reference evidence="3 4" key="1">
    <citation type="submission" date="2018-01" db="EMBL/GenBank/DDBJ databases">
        <title>Superficieibacter electus gen. nov., sp. nov., an extended-spectrum beta-lactamase possessing member of the Enterobacteriaceae family, isolated from intensive care unit surfaces.</title>
        <authorList>
            <person name="Potter R.F."/>
            <person name="D'Souza A.W."/>
        </authorList>
    </citation>
    <scope>NUCLEOTIDE SEQUENCE [LARGE SCALE GENOMIC DNA]</scope>
    <source>
        <strain evidence="2 4">BP-1</strain>
        <strain evidence="1 3">BP-2</strain>
    </source>
</reference>
<evidence type="ECO:0000313" key="1">
    <source>
        <dbReference type="EMBL" id="POP40358.1"/>
    </source>
</evidence>
<proteinExistence type="predicted"/>
<name>A0A2P5GGI4_9ENTR</name>
<accession>A0A2P5GGI4</accession>
<dbReference type="EMBL" id="PQGD01000078">
    <property type="protein sequence ID" value="POP40540.1"/>
    <property type="molecule type" value="Genomic_DNA"/>
</dbReference>
<evidence type="ECO:0000313" key="2">
    <source>
        <dbReference type="EMBL" id="POP40540.1"/>
    </source>
</evidence>
<keyword evidence="3" id="KW-1185">Reference proteome</keyword>